<comment type="caution">
    <text evidence="1">The sequence shown here is derived from an EMBL/GenBank/DDBJ whole genome shotgun (WGS) entry which is preliminary data.</text>
</comment>
<reference evidence="1" key="1">
    <citation type="journal article" date="2014" name="Int. J. Syst. Evol. Microbiol.">
        <title>Complete genome sequence of Corynebacterium casei LMG S-19264T (=DSM 44701T), isolated from a smear-ripened cheese.</title>
        <authorList>
            <consortium name="US DOE Joint Genome Institute (JGI-PGF)"/>
            <person name="Walter F."/>
            <person name="Albersmeier A."/>
            <person name="Kalinowski J."/>
            <person name="Ruckert C."/>
        </authorList>
    </citation>
    <scope>NUCLEOTIDE SEQUENCE</scope>
    <source>
        <strain evidence="1">CGMCC 1.15367</strain>
    </source>
</reference>
<sequence>MRRAVIITSALVPLYLLFAGSLSAHEIAVALPAAAGTAFWMEALLRVARRPLRFAIADAARVAGALAPILPGTWRTGRALAGGLARGELGAHIRLKDIPIGEKRDGAAAGRRAAILLAGSLSPDSFVLRLQEGRDRMQIHGLTPAANGPRP</sequence>
<dbReference type="Proteomes" id="UP000644699">
    <property type="component" value="Unassembled WGS sequence"/>
</dbReference>
<keyword evidence="2" id="KW-1185">Reference proteome</keyword>
<evidence type="ECO:0000313" key="2">
    <source>
        <dbReference type="Proteomes" id="UP000644699"/>
    </source>
</evidence>
<name>A0A916ZIN3_9HYPH</name>
<gene>
    <name evidence="1" type="ORF">GCM10011390_18610</name>
</gene>
<protein>
    <submittedName>
        <fullName evidence="1">Uncharacterized protein</fullName>
    </submittedName>
</protein>
<proteinExistence type="predicted"/>
<dbReference type="EMBL" id="BMIQ01000002">
    <property type="protein sequence ID" value="GGE00089.1"/>
    <property type="molecule type" value="Genomic_DNA"/>
</dbReference>
<dbReference type="RefSeq" id="WP_188907934.1">
    <property type="nucleotide sequence ID" value="NZ_BMIQ01000002.1"/>
</dbReference>
<evidence type="ECO:0000313" key="1">
    <source>
        <dbReference type="EMBL" id="GGE00089.1"/>
    </source>
</evidence>
<accession>A0A916ZIN3</accession>
<organism evidence="1 2">
    <name type="scientific">Aureimonas endophytica</name>
    <dbReference type="NCBI Taxonomy" id="2027858"/>
    <lineage>
        <taxon>Bacteria</taxon>
        <taxon>Pseudomonadati</taxon>
        <taxon>Pseudomonadota</taxon>
        <taxon>Alphaproteobacteria</taxon>
        <taxon>Hyphomicrobiales</taxon>
        <taxon>Aurantimonadaceae</taxon>
        <taxon>Aureimonas</taxon>
    </lineage>
</organism>
<dbReference type="AlphaFoldDB" id="A0A916ZIN3"/>
<reference evidence="1" key="2">
    <citation type="submission" date="2020-09" db="EMBL/GenBank/DDBJ databases">
        <authorList>
            <person name="Sun Q."/>
            <person name="Zhou Y."/>
        </authorList>
    </citation>
    <scope>NUCLEOTIDE SEQUENCE</scope>
    <source>
        <strain evidence="1">CGMCC 1.15367</strain>
    </source>
</reference>